<dbReference type="Proteomes" id="UP000663851">
    <property type="component" value="Unassembled WGS sequence"/>
</dbReference>
<name>A0A820U5C7_9BILA</name>
<evidence type="ECO:0000313" key="1">
    <source>
        <dbReference type="EMBL" id="CAF4476195.1"/>
    </source>
</evidence>
<dbReference type="EMBL" id="CAJOBO010002977">
    <property type="protein sequence ID" value="CAF4476195.1"/>
    <property type="molecule type" value="Genomic_DNA"/>
</dbReference>
<accession>A0A820U5C7</accession>
<comment type="caution">
    <text evidence="1">The sequence shown here is derived from an EMBL/GenBank/DDBJ whole genome shotgun (WGS) entry which is preliminary data.</text>
</comment>
<dbReference type="AlphaFoldDB" id="A0A820U5C7"/>
<protein>
    <submittedName>
        <fullName evidence="1">Uncharacterized protein</fullName>
    </submittedName>
</protein>
<reference evidence="1" key="1">
    <citation type="submission" date="2021-02" db="EMBL/GenBank/DDBJ databases">
        <authorList>
            <person name="Nowell W R."/>
        </authorList>
    </citation>
    <scope>NUCLEOTIDE SEQUENCE</scope>
</reference>
<evidence type="ECO:0000313" key="2">
    <source>
        <dbReference type="Proteomes" id="UP000663851"/>
    </source>
</evidence>
<gene>
    <name evidence="1" type="ORF">HFQ381_LOCUS25851</name>
</gene>
<sequence length="305" mass="35614">FPLVNYELYRHTIGSERLLNNHEENLFKVSSYFHTERNRNHRTNLKFIDTIDEFRWNLATHFSSAEWLEAIDFSKFAIAGGCVLNALCQSLFLDKREKNVNLFYYAEDIMNFEKAVEIVVNNLRKMTSKALKNEIEVEKMPGVSTYNVSLSCGVQLHFICAFIGDSKNSLSHILYNFDLDICQVAFIGDKIISTFPFLEALATKSFIVYSLHAEVARHICTRIEKYCKKGFHLLEPIGFDGDFNVLMAQEEIPIYYVEQQQYIDDDGEIQIATKEYHRIPARSVDTFRLQEKFIHMVRPELLQYK</sequence>
<proteinExistence type="predicted"/>
<feature type="non-terminal residue" evidence="1">
    <location>
        <position position="1"/>
    </location>
</feature>
<organism evidence="1 2">
    <name type="scientific">Rotaria socialis</name>
    <dbReference type="NCBI Taxonomy" id="392032"/>
    <lineage>
        <taxon>Eukaryota</taxon>
        <taxon>Metazoa</taxon>
        <taxon>Spiralia</taxon>
        <taxon>Gnathifera</taxon>
        <taxon>Rotifera</taxon>
        <taxon>Eurotatoria</taxon>
        <taxon>Bdelloidea</taxon>
        <taxon>Philodinida</taxon>
        <taxon>Philodinidae</taxon>
        <taxon>Rotaria</taxon>
    </lineage>
</organism>